<dbReference type="Proteomes" id="UP000774000">
    <property type="component" value="Unassembled WGS sequence"/>
</dbReference>
<dbReference type="NCBIfam" id="TIGR02851">
    <property type="entry name" value="spore_V_T"/>
    <property type="match status" value="1"/>
</dbReference>
<dbReference type="AlphaFoldDB" id="A0A938XPM0"/>
<dbReference type="PANTHER" id="PTHR36432:SF1">
    <property type="entry name" value="STAGE V SPORULATION PROTEIN T"/>
    <property type="match status" value="1"/>
</dbReference>
<keyword evidence="10" id="KW-1185">Reference proteome</keyword>
<evidence type="ECO:0000313" key="9">
    <source>
        <dbReference type="EMBL" id="MBM7557203.1"/>
    </source>
</evidence>
<keyword evidence="4 7" id="KW-0238">DNA-binding</keyword>
<dbReference type="Gene3D" id="2.10.260.10">
    <property type="match status" value="1"/>
</dbReference>
<evidence type="ECO:0000256" key="7">
    <source>
        <dbReference type="PROSITE-ProRule" id="PRU01076"/>
    </source>
</evidence>
<dbReference type="PROSITE" id="PS51740">
    <property type="entry name" value="SPOVT_ABRB"/>
    <property type="match status" value="1"/>
</dbReference>
<gene>
    <name evidence="9" type="ORF">JOC47_002058</name>
</gene>
<dbReference type="FunFam" id="2.10.260.10:FF:000001">
    <property type="entry name" value="Stage V sporulation protein T"/>
    <property type="match status" value="1"/>
</dbReference>
<sequence length="184" mass="20545">MKATGVVRRIDDLGRVVIPKEIRRTMRIREGEPLEIFVDRDGEVILKKYSPIGELGEFGQEYVDSLTEVTGHIACILDNDAVVAVSGTKESKFIDKPISDMARKVIDEQEIKIINQETDNIFCEGIYDEEDSKFFAQVLAPIIVAEEAIGAVVLASQQERAQMEQLEEKLANTAAGFLAKQMDK</sequence>
<evidence type="ECO:0000256" key="2">
    <source>
        <dbReference type="ARBA" id="ARBA00022969"/>
    </source>
</evidence>
<protein>
    <submittedName>
        <fullName evidence="9">AbrB family transcriptional regulator (Stage V sporulation protein T)</fullName>
    </submittedName>
</protein>
<accession>A0A938XPM0</accession>
<dbReference type="Pfam" id="PF15714">
    <property type="entry name" value="SpoVT_C"/>
    <property type="match status" value="1"/>
</dbReference>
<feature type="domain" description="SpoVT-AbrB" evidence="8">
    <location>
        <begin position="5"/>
        <end position="51"/>
    </location>
</feature>
<organism evidence="9 10">
    <name type="scientific">Halanaerobacter jeridensis</name>
    <dbReference type="NCBI Taxonomy" id="706427"/>
    <lineage>
        <taxon>Bacteria</taxon>
        <taxon>Bacillati</taxon>
        <taxon>Bacillota</taxon>
        <taxon>Clostridia</taxon>
        <taxon>Halanaerobiales</taxon>
        <taxon>Halobacteroidaceae</taxon>
        <taxon>Halanaerobacter</taxon>
    </lineage>
</organism>
<name>A0A938XPM0_9FIRM</name>
<evidence type="ECO:0000259" key="8">
    <source>
        <dbReference type="PROSITE" id="PS51740"/>
    </source>
</evidence>
<dbReference type="SUPFAM" id="SSF89447">
    <property type="entry name" value="AbrB/MazE/MraZ-like"/>
    <property type="match status" value="1"/>
</dbReference>
<keyword evidence="1" id="KW-0678">Repressor</keyword>
<dbReference type="Gene3D" id="3.30.450.40">
    <property type="match status" value="1"/>
</dbReference>
<proteinExistence type="predicted"/>
<keyword evidence="3" id="KW-0805">Transcription regulation</keyword>
<reference evidence="9" key="1">
    <citation type="submission" date="2021-01" db="EMBL/GenBank/DDBJ databases">
        <title>Genomic Encyclopedia of Type Strains, Phase IV (KMG-IV): sequencing the most valuable type-strain genomes for metagenomic binning, comparative biology and taxonomic classification.</title>
        <authorList>
            <person name="Goeker M."/>
        </authorList>
    </citation>
    <scope>NUCLEOTIDE SEQUENCE</scope>
    <source>
        <strain evidence="9">DSM 23230</strain>
    </source>
</reference>
<dbReference type="Pfam" id="PF04014">
    <property type="entry name" value="MazE_antitoxin"/>
    <property type="match status" value="1"/>
</dbReference>
<evidence type="ECO:0000256" key="6">
    <source>
        <dbReference type="ARBA" id="ARBA00023163"/>
    </source>
</evidence>
<dbReference type="GO" id="GO:0042802">
    <property type="term" value="F:identical protein binding"/>
    <property type="evidence" value="ECO:0007669"/>
    <property type="project" value="UniProtKB-ARBA"/>
</dbReference>
<evidence type="ECO:0000256" key="4">
    <source>
        <dbReference type="ARBA" id="ARBA00023125"/>
    </source>
</evidence>
<dbReference type="NCBIfam" id="TIGR01439">
    <property type="entry name" value="lp_hng_hel_AbrB"/>
    <property type="match status" value="1"/>
</dbReference>
<dbReference type="InterPro" id="IPR029016">
    <property type="entry name" value="GAF-like_dom_sf"/>
</dbReference>
<dbReference type="InterPro" id="IPR052731">
    <property type="entry name" value="B_subtilis_Trans_State_Reg"/>
</dbReference>
<keyword evidence="5" id="KW-0010">Activator</keyword>
<dbReference type="PIRSF" id="PIRSF026579">
    <property type="entry name" value="Spore_V_T"/>
    <property type="match status" value="1"/>
</dbReference>
<keyword evidence="2" id="KW-0749">Sporulation</keyword>
<dbReference type="InterPro" id="IPR014213">
    <property type="entry name" value="SpoVT"/>
</dbReference>
<dbReference type="SMART" id="SM00966">
    <property type="entry name" value="SpoVT_AbrB"/>
    <property type="match status" value="1"/>
</dbReference>
<dbReference type="RefSeq" id="WP_204701959.1">
    <property type="nucleotide sequence ID" value="NZ_JAFBDQ010000010.1"/>
</dbReference>
<dbReference type="GO" id="GO:0003677">
    <property type="term" value="F:DNA binding"/>
    <property type="evidence" value="ECO:0007669"/>
    <property type="project" value="UniProtKB-UniRule"/>
</dbReference>
<evidence type="ECO:0000256" key="1">
    <source>
        <dbReference type="ARBA" id="ARBA00022491"/>
    </source>
</evidence>
<comment type="caution">
    <text evidence="9">The sequence shown here is derived from an EMBL/GenBank/DDBJ whole genome shotgun (WGS) entry which is preliminary data.</text>
</comment>
<evidence type="ECO:0000256" key="3">
    <source>
        <dbReference type="ARBA" id="ARBA00023015"/>
    </source>
</evidence>
<keyword evidence="6" id="KW-0804">Transcription</keyword>
<dbReference type="InterPro" id="IPR007159">
    <property type="entry name" value="SpoVT-AbrB_dom"/>
</dbReference>
<dbReference type="InterPro" id="IPR037914">
    <property type="entry name" value="SpoVT-AbrB_sf"/>
</dbReference>
<dbReference type="PANTHER" id="PTHR36432">
    <property type="match status" value="1"/>
</dbReference>
<evidence type="ECO:0000313" key="10">
    <source>
        <dbReference type="Proteomes" id="UP000774000"/>
    </source>
</evidence>
<dbReference type="EMBL" id="JAFBDQ010000010">
    <property type="protein sequence ID" value="MBM7557203.1"/>
    <property type="molecule type" value="Genomic_DNA"/>
</dbReference>
<dbReference type="GO" id="GO:0030435">
    <property type="term" value="P:sporulation resulting in formation of a cellular spore"/>
    <property type="evidence" value="ECO:0007669"/>
    <property type="project" value="UniProtKB-KW"/>
</dbReference>
<evidence type="ECO:0000256" key="5">
    <source>
        <dbReference type="ARBA" id="ARBA00023159"/>
    </source>
</evidence>